<dbReference type="InterPro" id="IPR011989">
    <property type="entry name" value="ARM-like"/>
</dbReference>
<evidence type="ECO:0000256" key="7">
    <source>
        <dbReference type="SAM" id="MobiDB-lite"/>
    </source>
</evidence>
<dbReference type="InterPro" id="IPR022031">
    <property type="entry name" value="Rif1_N"/>
</dbReference>
<feature type="region of interest" description="Disordered" evidence="7">
    <location>
        <begin position="1502"/>
        <end position="1583"/>
    </location>
</feature>
<keyword evidence="10" id="KW-1185">Reference proteome</keyword>
<feature type="compositionally biased region" description="Basic and acidic residues" evidence="7">
    <location>
        <begin position="1609"/>
        <end position="1618"/>
    </location>
</feature>
<feature type="compositionally biased region" description="Basic and acidic residues" evidence="7">
    <location>
        <begin position="1625"/>
        <end position="1634"/>
    </location>
</feature>
<keyword evidence="6" id="KW-0131">Cell cycle</keyword>
<feature type="compositionally biased region" description="Low complexity" evidence="7">
    <location>
        <begin position="1637"/>
        <end position="1654"/>
    </location>
</feature>
<feature type="compositionally biased region" description="Polar residues" evidence="7">
    <location>
        <begin position="1509"/>
        <end position="1521"/>
    </location>
</feature>
<dbReference type="PANTHER" id="PTHR22928">
    <property type="entry name" value="TELOMERE-ASSOCIATED PROTEIN RIF1"/>
    <property type="match status" value="1"/>
</dbReference>
<feature type="compositionally biased region" description="Polar residues" evidence="7">
    <location>
        <begin position="1360"/>
        <end position="1370"/>
    </location>
</feature>
<feature type="region of interest" description="Disordered" evidence="7">
    <location>
        <begin position="1"/>
        <end position="112"/>
    </location>
</feature>
<keyword evidence="3" id="KW-0158">Chromosome</keyword>
<feature type="region of interest" description="Disordered" evidence="7">
    <location>
        <begin position="1597"/>
        <end position="1693"/>
    </location>
</feature>
<evidence type="ECO:0000313" key="10">
    <source>
        <dbReference type="Proteomes" id="UP000726737"/>
    </source>
</evidence>
<dbReference type="SUPFAM" id="SSF48371">
    <property type="entry name" value="ARM repeat"/>
    <property type="match status" value="1"/>
</dbReference>
<feature type="domain" description="Telomere-associated protein Rif1 N-terminal" evidence="8">
    <location>
        <begin position="325"/>
        <end position="669"/>
    </location>
</feature>
<dbReference type="GO" id="GO:0003677">
    <property type="term" value="F:DNA binding"/>
    <property type="evidence" value="ECO:0007669"/>
    <property type="project" value="UniProtKB-KW"/>
</dbReference>
<feature type="region of interest" description="Disordered" evidence="7">
    <location>
        <begin position="1343"/>
        <end position="1370"/>
    </location>
</feature>
<evidence type="ECO:0000256" key="1">
    <source>
        <dbReference type="ARBA" id="ARBA00004123"/>
    </source>
</evidence>
<comment type="subcellular location">
    <subcellularLocation>
        <location evidence="2">Chromosome</location>
        <location evidence="2">Telomere</location>
    </subcellularLocation>
    <subcellularLocation>
        <location evidence="1">Nucleus</location>
    </subcellularLocation>
</comment>
<dbReference type="GO" id="GO:0000723">
    <property type="term" value="P:telomere maintenance"/>
    <property type="evidence" value="ECO:0007669"/>
    <property type="project" value="TreeGrafter"/>
</dbReference>
<organism evidence="9 10">
    <name type="scientific">Mortierella polycephala</name>
    <dbReference type="NCBI Taxonomy" id="41804"/>
    <lineage>
        <taxon>Eukaryota</taxon>
        <taxon>Fungi</taxon>
        <taxon>Fungi incertae sedis</taxon>
        <taxon>Mucoromycota</taxon>
        <taxon>Mortierellomycotina</taxon>
        <taxon>Mortierellomycetes</taxon>
        <taxon>Mortierellales</taxon>
        <taxon>Mortierellaceae</taxon>
        <taxon>Mortierella</taxon>
    </lineage>
</organism>
<gene>
    <name evidence="9" type="primary">RIF1</name>
    <name evidence="9" type="ORF">BG011_005174</name>
</gene>
<sequence>MDSPPGTPTKRKRLGRQAGENPPSSPSKSQKKRKPATPPAATGTSNSSSRRTRCDQDMSYLERPILPRTRHPVQPPLNSKFERPITRALSSSELESDGIEPQDTGANVKPSPTTAIEGELIVTEPSEDVGVAGVAGDLDTSSVATVELPHAETIGEPISATKADSGENIAHDDNLALDIAAEATEMETNSTAQSPAARPTMESFDEALEKMTPMTNPFAPTKATPGTPLPCDTVPVPAQIAFVAESPSKRVVFSPIKSESRLSTPTIPSPSGNKLKSILKRATYRSEDFDDYPNEYHRQQQQDSGATGQDFDGDEPSVLAAVAALASDDIQTRTKAYTALQAKFKMVDEGLYVDDVRQTIRVFTRYLIRDLDAENPTHLVQQAIKCTGIYLFNLQIVAMFTGKEIESILNQVLKLVNTTNEKSICHCGLWTLASARLPAKSLIPFIPQLIQVYAENLDSQFKSLSIMNESLSGIYAIFCQFPSEILPYVQTWLTPVIFRLVHNIPGIRSKASDIISIAIPRLIEKDDPRRKKAVASFMQMHCKNFLEMLTQNFLEAGDEVYAINVWGSVVTIIGKALHKSPLLTQLLKIAEHCFNSPSQRRIEIKMAAFRAWTRLIYNFAIGGHVASEKPLKLMLTPINNCFMNERHKRVRLACTNTWIALIYALGPNLPKNAELVLFQMKMAIVDESDHIRDRVLKLMECLFTNSGGQDIVEDRDHIVPGTITFADMGLAERNWIRTKMLNYGLDCLLAVMQMQHKIGNASREEWRISALTRWPLMIQPCSRMWETIVRAIRDINQHEKGMSPTPAAERAVSSLLFFIEKVSQCNPKVLLPGDWPETGQRDITPLKRNPERGGYILRADIVHYLYACMIEIFSARKLVTARYRIQDVIHAAVFDALYLPQETTSQAREQEIFQAEGERDITLSPIEFILKCWLATGESVIGSVFETSFWQAVATLVDMSKSGLHVLRALYKCLDHMEDIRNKRLTTSSTVWPPESNQPVSPLVFREFQFKYWSIIAQRLGTSINEINEISEDVTPGDQHGYGELINLLVYPFGVLHSPTERSQGMADKKHSQPVQEHQDADWMAQVDFTDMFKSICMPTWTDLLRNFYKVAQHKRGNANVAMNNLAIRIQECYDTKLPFLWIQSLSVACAIVIVDTIVVVDPAYSTLMQKPQVPGSMFGHASSQKSHILNLDGLSNLCLFLFQQSYENIGMFKHHSDPANLPSVQEGAFQLMEKMINKAPQSMVIQTLRQLQSAIILWMNDPLHVLQDITMVNRRAYQARVESLWNQCILLRLGSSSFRSNVNDTNNINSNNNGGGFKSESAFGSVFAPLVSTIRGAYQQAHASNSRRASPSSPTTSSHTMAGQEQSQGPFNSESLALLAPLLAVGLGSKRKSIVNKTLEFWNQSFGRFKGDLEYPEEIVAIMQKLKLVATVQLPGWSLEDSSQTEVPQFATMSQEMLSLPAELNVRSSVLKTGRRTKASDTGSWSSSPAKNRRISGYFIEKPKGDASSPTRDTLSSSVAVVTDSGSIGDDNGSGTSYDSPPTPSPLVTPSGSRSQTPIVDSDSSMQSSGSAKKNRKKKKSTAAIIEAAIKREQLPAESAWRSNPPLEPHDLTKDDPSLSSKTSMDDNGHESVDLAANTNDTSASASPATDTNGMDRLSQAAYSPTVNAPESAEENTPDGNIMDETPAVKEKTAIDNVVDTLAEKESQGDTVMEATAHSIPSETLVDPAATSKGLKNDHGASATKNGSFNRTISPAMYYTAGSEEMKSAPESSSTSNLPNSIQAESGPLTVAADRVSTKTDMTALGSALETDRPGSIETSDDFREAVGHLVAARGLVSTMNMRQLLDLQNQLMTLNQTICGEWNRFVED</sequence>
<feature type="compositionally biased region" description="Low complexity" evidence="7">
    <location>
        <begin position="1344"/>
        <end position="1359"/>
    </location>
</feature>
<evidence type="ECO:0000256" key="6">
    <source>
        <dbReference type="ARBA" id="ARBA00023306"/>
    </source>
</evidence>
<comment type="caution">
    <text evidence="9">The sequence shown here is derived from an EMBL/GenBank/DDBJ whole genome shotgun (WGS) entry which is preliminary data.</text>
</comment>
<dbReference type="Gene3D" id="1.25.10.10">
    <property type="entry name" value="Leucine-rich Repeat Variant"/>
    <property type="match status" value="1"/>
</dbReference>
<protein>
    <submittedName>
        <fullName evidence="9">DNA-binding protein rif1</fullName>
    </submittedName>
</protein>
<reference evidence="9" key="1">
    <citation type="journal article" date="2020" name="Fungal Divers.">
        <title>Resolving the Mortierellaceae phylogeny through synthesis of multi-gene phylogenetics and phylogenomics.</title>
        <authorList>
            <person name="Vandepol N."/>
            <person name="Liber J."/>
            <person name="Desiro A."/>
            <person name="Na H."/>
            <person name="Kennedy M."/>
            <person name="Barry K."/>
            <person name="Grigoriev I.V."/>
            <person name="Miller A.N."/>
            <person name="O'Donnell K."/>
            <person name="Stajich J.E."/>
            <person name="Bonito G."/>
        </authorList>
    </citation>
    <scope>NUCLEOTIDE SEQUENCE</scope>
    <source>
        <strain evidence="9">KOD948</strain>
    </source>
</reference>
<dbReference type="OrthoDB" id="9976382at2759"/>
<dbReference type="GO" id="GO:0000781">
    <property type="term" value="C:chromosome, telomeric region"/>
    <property type="evidence" value="ECO:0007669"/>
    <property type="project" value="UniProtKB-SubCell"/>
</dbReference>
<accession>A0A9P6U1B2</accession>
<dbReference type="PANTHER" id="PTHR22928:SF3">
    <property type="entry name" value="TELOMERE-ASSOCIATED PROTEIN RIF1"/>
    <property type="match status" value="1"/>
</dbReference>
<feature type="non-terminal residue" evidence="9">
    <location>
        <position position="1"/>
    </location>
</feature>
<evidence type="ECO:0000259" key="8">
    <source>
        <dbReference type="Pfam" id="PF12231"/>
    </source>
</evidence>
<dbReference type="GO" id="GO:0005634">
    <property type="term" value="C:nucleus"/>
    <property type="evidence" value="ECO:0007669"/>
    <property type="project" value="UniProtKB-SubCell"/>
</dbReference>
<name>A0A9P6U1B2_9FUNG</name>
<dbReference type="EMBL" id="JAAAJA010000353">
    <property type="protein sequence ID" value="KAG0255364.1"/>
    <property type="molecule type" value="Genomic_DNA"/>
</dbReference>
<feature type="compositionally biased region" description="Low complexity" evidence="7">
    <location>
        <begin position="1525"/>
        <end position="1538"/>
    </location>
</feature>
<dbReference type="Pfam" id="PF12231">
    <property type="entry name" value="Rif1_N"/>
    <property type="match status" value="1"/>
</dbReference>
<evidence type="ECO:0000256" key="4">
    <source>
        <dbReference type="ARBA" id="ARBA00022895"/>
    </source>
</evidence>
<keyword evidence="4" id="KW-0779">Telomere</keyword>
<evidence type="ECO:0000256" key="2">
    <source>
        <dbReference type="ARBA" id="ARBA00004574"/>
    </source>
</evidence>
<evidence type="ECO:0000313" key="9">
    <source>
        <dbReference type="EMBL" id="KAG0255364.1"/>
    </source>
</evidence>
<dbReference type="Proteomes" id="UP000726737">
    <property type="component" value="Unassembled WGS sequence"/>
</dbReference>
<evidence type="ECO:0000256" key="5">
    <source>
        <dbReference type="ARBA" id="ARBA00023242"/>
    </source>
</evidence>
<feature type="compositionally biased region" description="Polar residues" evidence="7">
    <location>
        <begin position="1771"/>
        <end position="1784"/>
    </location>
</feature>
<feature type="region of interest" description="Disordered" evidence="7">
    <location>
        <begin position="1764"/>
        <end position="1784"/>
    </location>
</feature>
<keyword evidence="9" id="KW-0238">DNA-binding</keyword>
<dbReference type="InterPro" id="IPR016024">
    <property type="entry name" value="ARM-type_fold"/>
</dbReference>
<proteinExistence type="predicted"/>
<keyword evidence="5" id="KW-0539">Nucleus</keyword>
<evidence type="ECO:0000256" key="3">
    <source>
        <dbReference type="ARBA" id="ARBA00022454"/>
    </source>
</evidence>
<feature type="compositionally biased region" description="Low complexity" evidence="7">
    <location>
        <begin position="1563"/>
        <end position="1573"/>
    </location>
</feature>